<sequence length="396" mass="45597">MDWAMKWLPEKYREGQSDFFGKRGLRGKGPCDRYAAVIKSHVRRFLDEKHNVTNAVEFVEAIYTNEGVQGVYAYETRLEKVTSGPPFQLVKISLFNNFSFVPDGIRVHRSWKVGDGKLILFSTIKRPENISTIICSDKPNDKTVLFVTPRSKSKQRDLSKQSTNIRTDTYVSRLFDCYEEGCVKKFLNPGNLVKHLATGKHQRLPERTSLRDSGVQVYASKPERIGERELVSVALQNTTGTANRDSIRPNLTDGWALPKIRTVTWLTSKQIEYLTNKFDDGIKNNIRWKPEVVVAEMECLKDKGVFVFANDELLKVSQIRSYFSRLKSNRQKKLKVKDCEGKDVEAFKEEQGIDEVVQRRQLQHKVHNIDQLERAISPKRPTSLRQIPAKRHSSHT</sequence>
<dbReference type="Proteomes" id="UP000681722">
    <property type="component" value="Unassembled WGS sequence"/>
</dbReference>
<keyword evidence="5" id="KW-1185">Reference proteome</keyword>
<feature type="domain" description="C2H2-type" evidence="2">
    <location>
        <begin position="177"/>
        <end position="201"/>
    </location>
</feature>
<dbReference type="EMBL" id="CAJOBC010001326">
    <property type="protein sequence ID" value="CAF3671840.1"/>
    <property type="molecule type" value="Genomic_DNA"/>
</dbReference>
<dbReference type="AlphaFoldDB" id="A0A813YN48"/>
<accession>A0A813YN48</accession>
<reference evidence="3" key="1">
    <citation type="submission" date="2021-02" db="EMBL/GenBank/DDBJ databases">
        <authorList>
            <person name="Nowell W R."/>
        </authorList>
    </citation>
    <scope>NUCLEOTIDE SEQUENCE</scope>
</reference>
<protein>
    <recommendedName>
        <fullName evidence="2">C2H2-type domain-containing protein</fullName>
    </recommendedName>
</protein>
<evidence type="ECO:0000259" key="2">
    <source>
        <dbReference type="PROSITE" id="PS00028"/>
    </source>
</evidence>
<dbReference type="PANTHER" id="PTHR33845">
    <property type="entry name" value="C2H2-TYPE DOMAIN-CONTAINING PROTEIN"/>
    <property type="match status" value="1"/>
</dbReference>
<dbReference type="PROSITE" id="PS00028">
    <property type="entry name" value="ZINC_FINGER_C2H2_1"/>
    <property type="match status" value="1"/>
</dbReference>
<gene>
    <name evidence="3" type="ORF">GPM918_LOCUS7901</name>
    <name evidence="4" type="ORF">SRO942_LOCUS7901</name>
</gene>
<feature type="region of interest" description="Disordered" evidence="1">
    <location>
        <begin position="374"/>
        <end position="396"/>
    </location>
</feature>
<organism evidence="3 5">
    <name type="scientific">Didymodactylos carnosus</name>
    <dbReference type="NCBI Taxonomy" id="1234261"/>
    <lineage>
        <taxon>Eukaryota</taxon>
        <taxon>Metazoa</taxon>
        <taxon>Spiralia</taxon>
        <taxon>Gnathifera</taxon>
        <taxon>Rotifera</taxon>
        <taxon>Eurotatoria</taxon>
        <taxon>Bdelloidea</taxon>
        <taxon>Philodinida</taxon>
        <taxon>Philodinidae</taxon>
        <taxon>Didymodactylos</taxon>
    </lineage>
</organism>
<name>A0A813YN48_9BILA</name>
<dbReference type="PANTHER" id="PTHR33845:SF1">
    <property type="entry name" value="C2H2-TYPE DOMAIN-CONTAINING PROTEIN"/>
    <property type="match status" value="1"/>
</dbReference>
<dbReference type="EMBL" id="CAJNOQ010001326">
    <property type="protein sequence ID" value="CAF0886741.1"/>
    <property type="molecule type" value="Genomic_DNA"/>
</dbReference>
<dbReference type="InterPro" id="IPR013087">
    <property type="entry name" value="Znf_C2H2_type"/>
</dbReference>
<evidence type="ECO:0000313" key="3">
    <source>
        <dbReference type="EMBL" id="CAF0886741.1"/>
    </source>
</evidence>
<proteinExistence type="predicted"/>
<comment type="caution">
    <text evidence="3">The sequence shown here is derived from an EMBL/GenBank/DDBJ whole genome shotgun (WGS) entry which is preliminary data.</text>
</comment>
<evidence type="ECO:0000256" key="1">
    <source>
        <dbReference type="SAM" id="MobiDB-lite"/>
    </source>
</evidence>
<evidence type="ECO:0000313" key="4">
    <source>
        <dbReference type="EMBL" id="CAF3671840.1"/>
    </source>
</evidence>
<dbReference type="Proteomes" id="UP000663829">
    <property type="component" value="Unassembled WGS sequence"/>
</dbReference>
<dbReference type="OrthoDB" id="2423517at2759"/>
<evidence type="ECO:0000313" key="5">
    <source>
        <dbReference type="Proteomes" id="UP000663829"/>
    </source>
</evidence>